<dbReference type="Pfam" id="PF03372">
    <property type="entry name" value="Exo_endo_phos"/>
    <property type="match status" value="1"/>
</dbReference>
<proteinExistence type="inferred from homology"/>
<feature type="site" description="Transition state stabilizer" evidence="9">
    <location>
        <position position="250"/>
    </location>
</feature>
<dbReference type="GO" id="GO:0008311">
    <property type="term" value="F:double-stranded DNA 3'-5' DNA exonuclease activity"/>
    <property type="evidence" value="ECO:0007669"/>
    <property type="project" value="UniProtKB-EC"/>
</dbReference>
<dbReference type="EC" id="3.1.-.-" evidence="10"/>
<feature type="binding site" evidence="8">
    <location>
        <position position="136"/>
    </location>
    <ligand>
        <name>Mg(2+)</name>
        <dbReference type="ChEBI" id="CHEBI:18420"/>
        <label>1</label>
    </ligand>
</feature>
<comment type="similarity">
    <text evidence="3 10">Belongs to the DNA repair enzymes AP/ExoA family.</text>
</comment>
<evidence type="ECO:0000313" key="14">
    <source>
        <dbReference type="Proteomes" id="UP000678393"/>
    </source>
</evidence>
<dbReference type="NCBIfam" id="TIGR00633">
    <property type="entry name" value="xth"/>
    <property type="match status" value="1"/>
</dbReference>
<comment type="cofactor">
    <cofactor evidence="2">
        <name>Mn(2+)</name>
        <dbReference type="ChEBI" id="CHEBI:29035"/>
    </cofactor>
</comment>
<dbReference type="Proteomes" id="UP000678393">
    <property type="component" value="Unassembled WGS sequence"/>
</dbReference>
<evidence type="ECO:0000256" key="2">
    <source>
        <dbReference type="ARBA" id="ARBA00001936"/>
    </source>
</evidence>
<keyword evidence="10" id="KW-0227">DNA damage</keyword>
<dbReference type="PROSITE" id="PS00726">
    <property type="entry name" value="AP_NUCLEASE_F1_1"/>
    <property type="match status" value="1"/>
</dbReference>
<dbReference type="InterPro" id="IPR005135">
    <property type="entry name" value="Endo/exonuclease/phosphatase"/>
</dbReference>
<feature type="domain" description="Endonuclease/exonuclease/phosphatase" evidence="12">
    <location>
        <begin position="105"/>
        <end position="346"/>
    </location>
</feature>
<evidence type="ECO:0000256" key="3">
    <source>
        <dbReference type="ARBA" id="ARBA00007092"/>
    </source>
</evidence>
<comment type="catalytic activity">
    <reaction evidence="1">
        <text>Exonucleolytic cleavage in the 3'- to 5'-direction to yield nucleoside 5'-phosphates.</text>
        <dbReference type="EC" id="3.1.11.2"/>
    </reaction>
</comment>
<evidence type="ECO:0000256" key="7">
    <source>
        <dbReference type="PIRSR" id="PIRSR604808-1"/>
    </source>
</evidence>
<keyword evidence="8" id="KW-0464">Manganese</keyword>
<gene>
    <name evidence="13" type="ORF">CUNI_LOCUS7879</name>
</gene>
<evidence type="ECO:0000256" key="10">
    <source>
        <dbReference type="RuleBase" id="RU362131"/>
    </source>
</evidence>
<dbReference type="PANTHER" id="PTHR22748:SF6">
    <property type="entry name" value="DNA-(APURINIC OR APYRIMIDINIC SITE) ENDONUCLEASE"/>
    <property type="match status" value="1"/>
</dbReference>
<name>A0A8S3Z587_9EUPU</name>
<keyword evidence="4 8" id="KW-0479">Metal-binding</keyword>
<feature type="site" description="Important for catalytic activity" evidence="9">
    <location>
        <position position="320"/>
    </location>
</feature>
<sequence length="355" mass="39980">MPPKGSKSKKPADEGTVKVDKKKEDPQPSAAETAEAPKEEKKPASSRGGWGRKKKLATDSANGEETGEPKAKIKVKSSISESFADIDFSARAKTPDGRESNFKIASWNVNGLRAWLEKDGVSYIKAENPDVMCIQETKCNVSLIPAEAEVDGYTSHWLSGDAEGYSGVGIYYKTKPIKITDGIGIEKHDNEGRVITAEYEKFYLVNVYVPNSGRDLPRLDYRTKEWDVDFRKYLKSLDEKKPVVLCGDLNVAHHEIDLRNPKGNKRTAGFTIEERESFTATLREGFIDSFRYLYPHTENAFTFWTFMMNARSKNAGWRLDYFVLSERLKENLCDSIIRSKVMGSDHCPIVLELAI</sequence>
<comment type="caution">
    <text evidence="13">The sequence shown here is derived from an EMBL/GenBank/DDBJ whole genome shotgun (WGS) entry which is preliminary data.</text>
</comment>
<dbReference type="OrthoDB" id="498125at2759"/>
<feature type="active site" description="Proton donor/acceptor" evidence="7">
    <location>
        <position position="248"/>
    </location>
</feature>
<dbReference type="InterPro" id="IPR020847">
    <property type="entry name" value="AP_endonuclease_F1_BS"/>
</dbReference>
<dbReference type="GO" id="GO:0008081">
    <property type="term" value="F:phosphoric diester hydrolase activity"/>
    <property type="evidence" value="ECO:0007669"/>
    <property type="project" value="TreeGrafter"/>
</dbReference>
<keyword evidence="5" id="KW-0378">Hydrolase</keyword>
<keyword evidence="10" id="KW-0234">DNA repair</keyword>
<evidence type="ECO:0000256" key="5">
    <source>
        <dbReference type="ARBA" id="ARBA00022801"/>
    </source>
</evidence>
<dbReference type="NCBIfam" id="TIGR00195">
    <property type="entry name" value="exoDNase_III"/>
    <property type="match status" value="1"/>
</dbReference>
<evidence type="ECO:0000313" key="13">
    <source>
        <dbReference type="EMBL" id="CAG5122321.1"/>
    </source>
</evidence>
<evidence type="ECO:0000256" key="8">
    <source>
        <dbReference type="PIRSR" id="PIRSR604808-2"/>
    </source>
</evidence>
<dbReference type="Gene3D" id="3.60.10.10">
    <property type="entry name" value="Endonuclease/exonuclease/phosphatase"/>
    <property type="match status" value="1"/>
</dbReference>
<dbReference type="InterPro" id="IPR036691">
    <property type="entry name" value="Endo/exonu/phosph_ase_sf"/>
</dbReference>
<evidence type="ECO:0000256" key="6">
    <source>
        <dbReference type="ARBA" id="ARBA00022842"/>
    </source>
</evidence>
<protein>
    <recommendedName>
        <fullName evidence="10">DNA-(apurinic or apyrimidinic site) endonuclease</fullName>
        <ecNumber evidence="10">3.1.-.-</ecNumber>
    </recommendedName>
</protein>
<feature type="active site" evidence="7">
    <location>
        <position position="208"/>
    </location>
</feature>
<dbReference type="GO" id="GO:0046872">
    <property type="term" value="F:metal ion binding"/>
    <property type="evidence" value="ECO:0007669"/>
    <property type="project" value="UniProtKB-KW"/>
</dbReference>
<reference evidence="13" key="1">
    <citation type="submission" date="2021-04" db="EMBL/GenBank/DDBJ databases">
        <authorList>
            <consortium name="Molecular Ecology Group"/>
        </authorList>
    </citation>
    <scope>NUCLEOTIDE SEQUENCE</scope>
</reference>
<feature type="binding site" evidence="8">
    <location>
        <position position="108"/>
    </location>
    <ligand>
        <name>Mg(2+)</name>
        <dbReference type="ChEBI" id="CHEBI:18420"/>
        <label>1</label>
    </ligand>
</feature>
<feature type="binding site" evidence="8">
    <location>
        <position position="345"/>
    </location>
    <ligand>
        <name>Mg(2+)</name>
        <dbReference type="ChEBI" id="CHEBI:18420"/>
        <label>1</label>
    </ligand>
</feature>
<dbReference type="GO" id="GO:0006284">
    <property type="term" value="P:base-excision repair"/>
    <property type="evidence" value="ECO:0007669"/>
    <property type="project" value="TreeGrafter"/>
</dbReference>
<feature type="active site" description="Proton acceptor" evidence="7">
    <location>
        <position position="346"/>
    </location>
</feature>
<evidence type="ECO:0000256" key="4">
    <source>
        <dbReference type="ARBA" id="ARBA00022723"/>
    </source>
</evidence>
<accession>A0A8S3Z587</accession>
<dbReference type="PROSITE" id="PS51435">
    <property type="entry name" value="AP_NUCLEASE_F1_4"/>
    <property type="match status" value="1"/>
</dbReference>
<dbReference type="EMBL" id="CAJHNH020001260">
    <property type="protein sequence ID" value="CAG5122321.1"/>
    <property type="molecule type" value="Genomic_DNA"/>
</dbReference>
<keyword evidence="6 8" id="KW-0460">Magnesium</keyword>
<feature type="region of interest" description="Disordered" evidence="11">
    <location>
        <begin position="1"/>
        <end position="74"/>
    </location>
</feature>
<dbReference type="AlphaFoldDB" id="A0A8S3Z587"/>
<dbReference type="PANTHER" id="PTHR22748">
    <property type="entry name" value="AP ENDONUCLEASE"/>
    <property type="match status" value="1"/>
</dbReference>
<dbReference type="InterPro" id="IPR020848">
    <property type="entry name" value="AP_endonuclease_F1_CS"/>
</dbReference>
<comment type="cofactor">
    <cofactor evidence="8 10">
        <name>Mg(2+)</name>
        <dbReference type="ChEBI" id="CHEBI:18420"/>
    </cofactor>
    <cofactor evidence="8 10">
        <name>Mn(2+)</name>
        <dbReference type="ChEBI" id="CHEBI:29035"/>
    </cofactor>
    <text evidence="8 10">Probably binds two magnesium or manganese ions per subunit.</text>
</comment>
<evidence type="ECO:0000256" key="11">
    <source>
        <dbReference type="SAM" id="MobiDB-lite"/>
    </source>
</evidence>
<dbReference type="CDD" id="cd09087">
    <property type="entry name" value="Ape1-like_AP-endo"/>
    <property type="match status" value="1"/>
</dbReference>
<organism evidence="13 14">
    <name type="scientific">Candidula unifasciata</name>
    <dbReference type="NCBI Taxonomy" id="100452"/>
    <lineage>
        <taxon>Eukaryota</taxon>
        <taxon>Metazoa</taxon>
        <taxon>Spiralia</taxon>
        <taxon>Lophotrochozoa</taxon>
        <taxon>Mollusca</taxon>
        <taxon>Gastropoda</taxon>
        <taxon>Heterobranchia</taxon>
        <taxon>Euthyneura</taxon>
        <taxon>Panpulmonata</taxon>
        <taxon>Eupulmonata</taxon>
        <taxon>Stylommatophora</taxon>
        <taxon>Helicina</taxon>
        <taxon>Helicoidea</taxon>
        <taxon>Geomitridae</taxon>
        <taxon>Candidula</taxon>
    </lineage>
</organism>
<dbReference type="SUPFAM" id="SSF56219">
    <property type="entry name" value="DNase I-like"/>
    <property type="match status" value="1"/>
</dbReference>
<feature type="compositionally biased region" description="Basic and acidic residues" evidence="11">
    <location>
        <begin position="10"/>
        <end position="26"/>
    </location>
</feature>
<dbReference type="GO" id="GO:0005634">
    <property type="term" value="C:nucleus"/>
    <property type="evidence" value="ECO:0007669"/>
    <property type="project" value="TreeGrafter"/>
</dbReference>
<dbReference type="GO" id="GO:0003906">
    <property type="term" value="F:DNA-(apurinic or apyrimidinic site) endonuclease activity"/>
    <property type="evidence" value="ECO:0007669"/>
    <property type="project" value="TreeGrafter"/>
</dbReference>
<feature type="binding site" evidence="8">
    <location>
        <position position="346"/>
    </location>
    <ligand>
        <name>Mg(2+)</name>
        <dbReference type="ChEBI" id="CHEBI:18420"/>
        <label>1</label>
    </ligand>
</feature>
<evidence type="ECO:0000259" key="12">
    <source>
        <dbReference type="Pfam" id="PF03372"/>
    </source>
</evidence>
<feature type="binding site" evidence="8">
    <location>
        <position position="248"/>
    </location>
    <ligand>
        <name>Mg(2+)</name>
        <dbReference type="ChEBI" id="CHEBI:18420"/>
        <label>1</label>
    </ligand>
</feature>
<evidence type="ECO:0000256" key="1">
    <source>
        <dbReference type="ARBA" id="ARBA00000493"/>
    </source>
</evidence>
<dbReference type="PROSITE" id="PS00728">
    <property type="entry name" value="AP_NUCLEASE_F1_3"/>
    <property type="match status" value="1"/>
</dbReference>
<feature type="site" description="Interaction with DNA substrate" evidence="9">
    <location>
        <position position="346"/>
    </location>
</feature>
<dbReference type="InterPro" id="IPR004808">
    <property type="entry name" value="AP_endonuc_1"/>
</dbReference>
<keyword evidence="14" id="KW-1185">Reference proteome</keyword>
<feature type="binding site" evidence="8">
    <location>
        <position position="250"/>
    </location>
    <ligand>
        <name>Mg(2+)</name>
        <dbReference type="ChEBI" id="CHEBI:18420"/>
        <label>1</label>
    </ligand>
</feature>
<dbReference type="GO" id="GO:0003677">
    <property type="term" value="F:DNA binding"/>
    <property type="evidence" value="ECO:0007669"/>
    <property type="project" value="InterPro"/>
</dbReference>
<evidence type="ECO:0000256" key="9">
    <source>
        <dbReference type="PIRSR" id="PIRSR604808-3"/>
    </source>
</evidence>